<evidence type="ECO:0000313" key="4">
    <source>
        <dbReference type="Proteomes" id="UP001203852"/>
    </source>
</evidence>
<feature type="chain" id="PRO_5042923132" description="EF-hand domain-containing protein" evidence="1">
    <location>
        <begin position="24"/>
        <end position="270"/>
    </location>
</feature>
<keyword evidence="4" id="KW-1185">Reference proteome</keyword>
<keyword evidence="1" id="KW-0732">Signal</keyword>
<name>A0AAN6E6F0_9EURO</name>
<dbReference type="EMBL" id="MU404350">
    <property type="protein sequence ID" value="KAI1618703.1"/>
    <property type="molecule type" value="Genomic_DNA"/>
</dbReference>
<accession>A0AAN6E6F0</accession>
<evidence type="ECO:0000259" key="2">
    <source>
        <dbReference type="PROSITE" id="PS50222"/>
    </source>
</evidence>
<gene>
    <name evidence="3" type="ORF">EDD36DRAFT_460342</name>
</gene>
<evidence type="ECO:0000256" key="1">
    <source>
        <dbReference type="SAM" id="SignalP"/>
    </source>
</evidence>
<dbReference type="PROSITE" id="PS50222">
    <property type="entry name" value="EF_HAND_2"/>
    <property type="match status" value="1"/>
</dbReference>
<dbReference type="InterPro" id="IPR002048">
    <property type="entry name" value="EF_hand_dom"/>
</dbReference>
<feature type="domain" description="EF-hand" evidence="2">
    <location>
        <begin position="235"/>
        <end position="270"/>
    </location>
</feature>
<dbReference type="AlphaFoldDB" id="A0AAN6E6F0"/>
<evidence type="ECO:0000313" key="3">
    <source>
        <dbReference type="EMBL" id="KAI1618703.1"/>
    </source>
</evidence>
<comment type="caution">
    <text evidence="3">The sequence shown here is derived from an EMBL/GenBank/DDBJ whole genome shotgun (WGS) entry which is preliminary data.</text>
</comment>
<proteinExistence type="predicted"/>
<organism evidence="3 4">
    <name type="scientific">Exophiala viscosa</name>
    <dbReference type="NCBI Taxonomy" id="2486360"/>
    <lineage>
        <taxon>Eukaryota</taxon>
        <taxon>Fungi</taxon>
        <taxon>Dikarya</taxon>
        <taxon>Ascomycota</taxon>
        <taxon>Pezizomycotina</taxon>
        <taxon>Eurotiomycetes</taxon>
        <taxon>Chaetothyriomycetidae</taxon>
        <taxon>Chaetothyriales</taxon>
        <taxon>Herpotrichiellaceae</taxon>
        <taxon>Exophiala</taxon>
    </lineage>
</organism>
<dbReference type="GO" id="GO:0005509">
    <property type="term" value="F:calcium ion binding"/>
    <property type="evidence" value="ECO:0007669"/>
    <property type="project" value="InterPro"/>
</dbReference>
<dbReference type="Proteomes" id="UP001203852">
    <property type="component" value="Unassembled WGS sequence"/>
</dbReference>
<reference evidence="3" key="1">
    <citation type="journal article" date="2022" name="bioRxiv">
        <title>Deciphering the potential niche of two novel black yeast fungi from a biological soil crust based on their genomes, phenotypes, and melanin regulation.</title>
        <authorList>
            <consortium name="DOE Joint Genome Institute"/>
            <person name="Carr E.C."/>
            <person name="Barton Q."/>
            <person name="Grambo S."/>
            <person name="Sullivan M."/>
            <person name="Renfro C.M."/>
            <person name="Kuo A."/>
            <person name="Pangilinan J."/>
            <person name="Lipzen A."/>
            <person name="Keymanesh K."/>
            <person name="Savage E."/>
            <person name="Barry K."/>
            <person name="Grigoriev I.V."/>
            <person name="Riekhof W.R."/>
            <person name="Harris S.S."/>
        </authorList>
    </citation>
    <scope>NUCLEOTIDE SEQUENCE</scope>
    <source>
        <strain evidence="3">JF 03-4F</strain>
    </source>
</reference>
<feature type="signal peptide" evidence="1">
    <location>
        <begin position="1"/>
        <end position="23"/>
    </location>
</feature>
<sequence length="270" mass="29129">MHQLTFLNVILLFVSFTLPPADAKCCDRRGKTWPDLCRDDTPQTPCCGYGKCNAFCCACKGATVIQSTVDYSGTTYVTTITAPSDPVKGQETWTCREGNHLLTVLPPPNREQSTVTVTLSSYNTVVGGGQSTVTVTMSSKKTVVSGVNTVKRAVDQATMTIPSERPTMSPRPTNPPPFGFPAVGYPSLEERDALADQILLFEDVSGGLQINGTSVVSKEQYLGFFNVPDTETGGQYGQYVLAKFAMHDANGDGVLTFDETQLQCDKDGCH</sequence>
<protein>
    <recommendedName>
        <fullName evidence="2">EF-hand domain-containing protein</fullName>
    </recommendedName>
</protein>